<dbReference type="Proteomes" id="UP000034112">
    <property type="component" value="Unassembled WGS sequence"/>
</dbReference>
<comment type="caution">
    <text evidence="1">The sequence shown here is derived from an EMBL/GenBank/DDBJ whole genome shotgun (WGS) entry which is preliminary data.</text>
</comment>
<gene>
    <name evidence="1" type="ORF">THAR02_06565</name>
</gene>
<dbReference type="AlphaFoldDB" id="A0A0F9XLV3"/>
<reference evidence="2" key="1">
    <citation type="journal article" date="2015" name="Genome Announc.">
        <title>Draft whole-genome sequence of the biocontrol agent Trichoderma harzianum T6776.</title>
        <authorList>
            <person name="Baroncelli R."/>
            <person name="Piaggeschi G."/>
            <person name="Fiorini L."/>
            <person name="Bertolini E."/>
            <person name="Zapparata A."/>
            <person name="Pe M.E."/>
            <person name="Sarrocco S."/>
            <person name="Vannacci G."/>
        </authorList>
    </citation>
    <scope>NUCLEOTIDE SEQUENCE [LARGE SCALE GENOMIC DNA]</scope>
    <source>
        <strain evidence="2">T6776</strain>
    </source>
</reference>
<organism evidence="1 2">
    <name type="scientific">Trichoderma harzianum</name>
    <name type="common">Hypocrea lixii</name>
    <dbReference type="NCBI Taxonomy" id="5544"/>
    <lineage>
        <taxon>Eukaryota</taxon>
        <taxon>Fungi</taxon>
        <taxon>Dikarya</taxon>
        <taxon>Ascomycota</taxon>
        <taxon>Pezizomycotina</taxon>
        <taxon>Sordariomycetes</taxon>
        <taxon>Hypocreomycetidae</taxon>
        <taxon>Hypocreales</taxon>
        <taxon>Hypocreaceae</taxon>
        <taxon>Trichoderma</taxon>
    </lineage>
</organism>
<dbReference type="PANTHER" id="PTHR39153">
    <property type="entry name" value="AGR244WP"/>
    <property type="match status" value="1"/>
</dbReference>
<evidence type="ECO:0008006" key="3">
    <source>
        <dbReference type="Google" id="ProtNLM"/>
    </source>
</evidence>
<evidence type="ECO:0000313" key="2">
    <source>
        <dbReference type="Proteomes" id="UP000034112"/>
    </source>
</evidence>
<dbReference type="OMA" id="YLQMSGM"/>
<protein>
    <recommendedName>
        <fullName evidence="3">Imidazoleglycerol-phosphate dehydratase</fullName>
    </recommendedName>
</protein>
<accession>A0A0F9XLV3</accession>
<sequence>MVVAPHDPLKSDEAKDAGWEAGKGGLIGAAKWGAGAAILGSAAFFWSPVYRKTTIQFKVYVQMSAMVLGGMIEADQRLRQYEAQVRAQRRWLREKAKWDRYEQEIAQNNGK</sequence>
<evidence type="ECO:0000313" key="1">
    <source>
        <dbReference type="EMBL" id="KKP01323.1"/>
    </source>
</evidence>
<proteinExistence type="predicted"/>
<name>A0A0F9XLV3_TRIHA</name>
<dbReference type="EMBL" id="JOKZ01000201">
    <property type="protein sequence ID" value="KKP01323.1"/>
    <property type="molecule type" value="Genomic_DNA"/>
</dbReference>
<dbReference type="InterPro" id="IPR038882">
    <property type="entry name" value="Rcf3"/>
</dbReference>
<dbReference type="PANTHER" id="PTHR39153:SF1">
    <property type="entry name" value="AGR244WP"/>
    <property type="match status" value="1"/>
</dbReference>
<dbReference type="OrthoDB" id="3979469at2759"/>